<dbReference type="Gene3D" id="1.10.150.130">
    <property type="match status" value="1"/>
</dbReference>
<reference evidence="8 9" key="1">
    <citation type="submission" date="2013-02" db="EMBL/GenBank/DDBJ databases">
        <title>The Genome Sequence of Enterococcus phoeniculicola BAA-412.</title>
        <authorList>
            <consortium name="The Broad Institute Genome Sequencing Platform"/>
            <consortium name="The Broad Institute Genome Sequencing Center for Infectious Disease"/>
            <person name="Earl A.M."/>
            <person name="Gilmore M.S."/>
            <person name="Lebreton F."/>
            <person name="Walker B."/>
            <person name="Young S.K."/>
            <person name="Zeng Q."/>
            <person name="Gargeya S."/>
            <person name="Fitzgerald M."/>
            <person name="Haas B."/>
            <person name="Abouelleil A."/>
            <person name="Alvarado L."/>
            <person name="Arachchi H.M."/>
            <person name="Berlin A.M."/>
            <person name="Chapman S.B."/>
            <person name="Dewar J."/>
            <person name="Goldberg J."/>
            <person name="Griggs A."/>
            <person name="Gujja S."/>
            <person name="Hansen M."/>
            <person name="Howarth C."/>
            <person name="Imamovic A."/>
            <person name="Larimer J."/>
            <person name="McCowan C."/>
            <person name="Murphy C."/>
            <person name="Neiman D."/>
            <person name="Pearson M."/>
            <person name="Priest M."/>
            <person name="Roberts A."/>
            <person name="Saif S."/>
            <person name="Shea T."/>
            <person name="Sisk P."/>
            <person name="Sykes S."/>
            <person name="Wortman J."/>
            <person name="Nusbaum C."/>
            <person name="Birren B."/>
        </authorList>
    </citation>
    <scope>NUCLEOTIDE SEQUENCE [LARGE SCALE GENOMIC DNA]</scope>
    <source>
        <strain evidence="8 9">ATCC BAA-412</strain>
    </source>
</reference>
<protein>
    <recommendedName>
        <fullName evidence="10">Tyr recombinase domain-containing protein</fullName>
    </recommendedName>
</protein>
<dbReference type="InterPro" id="IPR013762">
    <property type="entry name" value="Integrase-like_cat_sf"/>
</dbReference>
<dbReference type="Gene3D" id="1.10.443.10">
    <property type="entry name" value="Intergrase catalytic core"/>
    <property type="match status" value="1"/>
</dbReference>
<evidence type="ECO:0000256" key="1">
    <source>
        <dbReference type="ARBA" id="ARBA00008857"/>
    </source>
</evidence>
<dbReference type="eggNOG" id="COG0582">
    <property type="taxonomic scope" value="Bacteria"/>
</dbReference>
<dbReference type="AlphaFoldDB" id="R3TNB8"/>
<evidence type="ECO:0000313" key="9">
    <source>
        <dbReference type="Proteomes" id="UP000013785"/>
    </source>
</evidence>
<organism evidence="8 9">
    <name type="scientific">Enterococcus phoeniculicola ATCC BAA-412</name>
    <dbReference type="NCBI Taxonomy" id="1158610"/>
    <lineage>
        <taxon>Bacteria</taxon>
        <taxon>Bacillati</taxon>
        <taxon>Bacillota</taxon>
        <taxon>Bacilli</taxon>
        <taxon>Lactobacillales</taxon>
        <taxon>Enterococcaceae</taxon>
        <taxon>Enterococcus</taxon>
    </lineage>
</organism>
<feature type="domain" description="Tyr recombinase" evidence="6">
    <location>
        <begin position="169"/>
        <end position="360"/>
    </location>
</feature>
<dbReference type="OrthoDB" id="2285763at2"/>
<dbReference type="GO" id="GO:0006310">
    <property type="term" value="P:DNA recombination"/>
    <property type="evidence" value="ECO:0007669"/>
    <property type="project" value="UniProtKB-KW"/>
</dbReference>
<dbReference type="Pfam" id="PF14659">
    <property type="entry name" value="Phage_int_SAM_3"/>
    <property type="match status" value="1"/>
</dbReference>
<evidence type="ECO:0000256" key="2">
    <source>
        <dbReference type="ARBA" id="ARBA00022908"/>
    </source>
</evidence>
<dbReference type="InterPro" id="IPR002104">
    <property type="entry name" value="Integrase_catalytic"/>
</dbReference>
<dbReference type="Pfam" id="PF00589">
    <property type="entry name" value="Phage_integrase"/>
    <property type="match status" value="1"/>
</dbReference>
<dbReference type="STRING" id="154621.RV11_GL000698"/>
<dbReference type="CDD" id="cd01189">
    <property type="entry name" value="INT_ICEBs1_C_like"/>
    <property type="match status" value="1"/>
</dbReference>
<dbReference type="InterPro" id="IPR011010">
    <property type="entry name" value="DNA_brk_join_enz"/>
</dbReference>
<keyword evidence="4" id="KW-0233">DNA recombination</keyword>
<keyword evidence="3 5" id="KW-0238">DNA-binding</keyword>
<gene>
    <name evidence="8" type="ORF">UC3_02880</name>
</gene>
<dbReference type="PANTHER" id="PTHR30349:SF64">
    <property type="entry name" value="PROPHAGE INTEGRASE INTD-RELATED"/>
    <property type="match status" value="1"/>
</dbReference>
<evidence type="ECO:0000256" key="3">
    <source>
        <dbReference type="ARBA" id="ARBA00023125"/>
    </source>
</evidence>
<dbReference type="InterPro" id="IPR050090">
    <property type="entry name" value="Tyrosine_recombinase_XerCD"/>
</dbReference>
<dbReference type="RefSeq" id="WP_010769515.1">
    <property type="nucleotide sequence ID" value="NZ_ASWE01000001.1"/>
</dbReference>
<evidence type="ECO:0008006" key="10">
    <source>
        <dbReference type="Google" id="ProtNLM"/>
    </source>
</evidence>
<keyword evidence="9" id="KW-1185">Reference proteome</keyword>
<dbReference type="Proteomes" id="UP000013785">
    <property type="component" value="Unassembled WGS sequence"/>
</dbReference>
<dbReference type="PATRIC" id="fig|1158610.3.peg.2863"/>
<dbReference type="EMBL" id="AJAT01000017">
    <property type="protein sequence ID" value="EOL42528.1"/>
    <property type="molecule type" value="Genomic_DNA"/>
</dbReference>
<accession>R3TNB8</accession>
<dbReference type="GO" id="GO:0015074">
    <property type="term" value="P:DNA integration"/>
    <property type="evidence" value="ECO:0007669"/>
    <property type="project" value="UniProtKB-KW"/>
</dbReference>
<comment type="caution">
    <text evidence="8">The sequence shown here is derived from an EMBL/GenBank/DDBJ whole genome shotgun (WGS) entry which is preliminary data.</text>
</comment>
<dbReference type="GO" id="GO:0003677">
    <property type="term" value="F:DNA binding"/>
    <property type="evidence" value="ECO:0007669"/>
    <property type="project" value="UniProtKB-UniRule"/>
</dbReference>
<dbReference type="PROSITE" id="PS51898">
    <property type="entry name" value="TYR_RECOMBINASE"/>
    <property type="match status" value="1"/>
</dbReference>
<evidence type="ECO:0000313" key="8">
    <source>
        <dbReference type="EMBL" id="EOL42528.1"/>
    </source>
</evidence>
<sequence length="363" mass="41768">MPRRGENIYKRKDGRWEGRYIKKRHVNGDIQYGYIYGYTYRVVREKLLEKKIEIRQTSECTTYEGTIEQWIESWLAGAFSKQVKPSTLASYQYKLRRYVISNIGNVKLNQLNATMIQTLVDTLVEDQLSVTSIRLVVQIFKRSLKDAMLQRGINNELFENINFPTSVSKTIPALTSQEQKRLEKAAEESSLGLPILIALHTGMRIGEISALRWEAIDFEAKELSVEQTLQRIPLPNNEGKTKVVIGSTKSSSSHRVIPLNKKIMSHLKKARKEATSEYVVGENGHYLEPRTITYRFKKILSSNNLTMIHFHQLRHTFATRLLELGADVASVSALLGHHSIKMTLDIYITSQMSQRKKWINQLV</sequence>
<feature type="domain" description="Core-binding (CB)" evidence="7">
    <location>
        <begin position="61"/>
        <end position="148"/>
    </location>
</feature>
<name>R3TNB8_9ENTE</name>
<evidence type="ECO:0000259" key="7">
    <source>
        <dbReference type="PROSITE" id="PS51900"/>
    </source>
</evidence>
<dbReference type="InterPro" id="IPR010998">
    <property type="entry name" value="Integrase_recombinase_N"/>
</dbReference>
<dbReference type="PANTHER" id="PTHR30349">
    <property type="entry name" value="PHAGE INTEGRASE-RELATED"/>
    <property type="match status" value="1"/>
</dbReference>
<dbReference type="HOGENOM" id="CLU_027562_17_1_9"/>
<evidence type="ECO:0000256" key="4">
    <source>
        <dbReference type="ARBA" id="ARBA00023172"/>
    </source>
</evidence>
<dbReference type="SUPFAM" id="SSF56349">
    <property type="entry name" value="DNA breaking-rejoining enzymes"/>
    <property type="match status" value="1"/>
</dbReference>
<proteinExistence type="inferred from homology"/>
<evidence type="ECO:0000256" key="5">
    <source>
        <dbReference type="PROSITE-ProRule" id="PRU01248"/>
    </source>
</evidence>
<dbReference type="PROSITE" id="PS51900">
    <property type="entry name" value="CB"/>
    <property type="match status" value="1"/>
</dbReference>
<dbReference type="InterPro" id="IPR044068">
    <property type="entry name" value="CB"/>
</dbReference>
<keyword evidence="2" id="KW-0229">DNA integration</keyword>
<comment type="similarity">
    <text evidence="1">Belongs to the 'phage' integrase family.</text>
</comment>
<evidence type="ECO:0000259" key="6">
    <source>
        <dbReference type="PROSITE" id="PS51898"/>
    </source>
</evidence>
<dbReference type="InterPro" id="IPR004107">
    <property type="entry name" value="Integrase_SAM-like_N"/>
</dbReference>